<feature type="transmembrane region" description="Helical" evidence="1">
    <location>
        <begin position="30"/>
        <end position="50"/>
    </location>
</feature>
<keyword evidence="3" id="KW-1185">Reference proteome</keyword>
<dbReference type="AlphaFoldDB" id="A0A2I1H868"/>
<protein>
    <submittedName>
        <fullName evidence="2">Uncharacterized protein</fullName>
    </submittedName>
</protein>
<accession>A0A2I1H868</accession>
<evidence type="ECO:0000256" key="1">
    <source>
        <dbReference type="SAM" id="Phobius"/>
    </source>
</evidence>
<proteinExistence type="predicted"/>
<organism evidence="2 3">
    <name type="scientific">Rhizophagus irregularis</name>
    <dbReference type="NCBI Taxonomy" id="588596"/>
    <lineage>
        <taxon>Eukaryota</taxon>
        <taxon>Fungi</taxon>
        <taxon>Fungi incertae sedis</taxon>
        <taxon>Mucoromycota</taxon>
        <taxon>Glomeromycotina</taxon>
        <taxon>Glomeromycetes</taxon>
        <taxon>Glomerales</taxon>
        <taxon>Glomeraceae</taxon>
        <taxon>Rhizophagus</taxon>
    </lineage>
</organism>
<dbReference type="Proteomes" id="UP000234323">
    <property type="component" value="Unassembled WGS sequence"/>
</dbReference>
<keyword evidence="1" id="KW-1133">Transmembrane helix</keyword>
<keyword evidence="1" id="KW-0812">Transmembrane</keyword>
<evidence type="ECO:0000313" key="2">
    <source>
        <dbReference type="EMBL" id="PKY55055.1"/>
    </source>
</evidence>
<dbReference type="EMBL" id="LLXI01001760">
    <property type="protein sequence ID" value="PKY55055.1"/>
    <property type="molecule type" value="Genomic_DNA"/>
</dbReference>
<comment type="caution">
    <text evidence="2">The sequence shown here is derived from an EMBL/GenBank/DDBJ whole genome shotgun (WGS) entry which is preliminary data.</text>
</comment>
<evidence type="ECO:0000313" key="3">
    <source>
        <dbReference type="Proteomes" id="UP000234323"/>
    </source>
</evidence>
<dbReference type="VEuPathDB" id="FungiDB:RhiirA1_85733"/>
<sequence length="78" mass="9393">MIVWELVFTSEREDKMKKPEKEGYDFRKHAAVFLKWLLMLAIYMLILPAFTEPLMRRIDLWIIPSLFTDVGNIYKNLD</sequence>
<name>A0A2I1H868_9GLOM</name>
<keyword evidence="1" id="KW-0472">Membrane</keyword>
<reference evidence="2 3" key="1">
    <citation type="submission" date="2015-10" db="EMBL/GenBank/DDBJ databases">
        <title>Genome analyses suggest a sexual origin of heterokaryosis in a supposedly ancient asexual fungus.</title>
        <authorList>
            <person name="Ropars J."/>
            <person name="Sedzielewska K."/>
            <person name="Noel J."/>
            <person name="Charron P."/>
            <person name="Farinelli L."/>
            <person name="Marton T."/>
            <person name="Kruger M."/>
            <person name="Pelin A."/>
            <person name="Brachmann A."/>
            <person name="Corradi N."/>
        </authorList>
    </citation>
    <scope>NUCLEOTIDE SEQUENCE [LARGE SCALE GENOMIC DNA]</scope>
    <source>
        <strain evidence="2 3">A4</strain>
    </source>
</reference>
<gene>
    <name evidence="2" type="ORF">RhiirA4_410280</name>
</gene>